<keyword evidence="4" id="KW-0238">DNA-binding</keyword>
<comment type="similarity">
    <text evidence="1">Belongs to the sigma-70 factor family. ECF subfamily.</text>
</comment>
<dbReference type="PANTHER" id="PTHR43133">
    <property type="entry name" value="RNA POLYMERASE ECF-TYPE SIGMA FACTO"/>
    <property type="match status" value="1"/>
</dbReference>
<keyword evidence="3" id="KW-0731">Sigma factor</keyword>
<accession>A0ABQ4DIN7</accession>
<dbReference type="InterPro" id="IPR014284">
    <property type="entry name" value="RNA_pol_sigma-70_dom"/>
</dbReference>
<evidence type="ECO:0000256" key="4">
    <source>
        <dbReference type="ARBA" id="ARBA00023125"/>
    </source>
</evidence>
<keyword evidence="9" id="KW-1185">Reference proteome</keyword>
<dbReference type="PANTHER" id="PTHR43133:SF8">
    <property type="entry name" value="RNA POLYMERASE SIGMA FACTOR HI_1459-RELATED"/>
    <property type="match status" value="1"/>
</dbReference>
<feature type="domain" description="RNA polymerase sigma-70 region 2" evidence="7">
    <location>
        <begin position="54"/>
        <end position="119"/>
    </location>
</feature>
<evidence type="ECO:0000256" key="2">
    <source>
        <dbReference type="ARBA" id="ARBA00023015"/>
    </source>
</evidence>
<dbReference type="Gene3D" id="1.10.1740.10">
    <property type="match status" value="1"/>
</dbReference>
<organism evidence="8 9">
    <name type="scientific">Cellulomonas phragmiteti</name>
    <dbReference type="NCBI Taxonomy" id="478780"/>
    <lineage>
        <taxon>Bacteria</taxon>
        <taxon>Bacillati</taxon>
        <taxon>Actinomycetota</taxon>
        <taxon>Actinomycetes</taxon>
        <taxon>Micrococcales</taxon>
        <taxon>Cellulomonadaceae</taxon>
        <taxon>Cellulomonas</taxon>
    </lineage>
</organism>
<comment type="caution">
    <text evidence="8">The sequence shown here is derived from an EMBL/GenBank/DDBJ whole genome shotgun (WGS) entry which is preliminary data.</text>
</comment>
<dbReference type="InterPro" id="IPR013325">
    <property type="entry name" value="RNA_pol_sigma_r2"/>
</dbReference>
<feature type="compositionally biased region" description="Low complexity" evidence="6">
    <location>
        <begin position="1"/>
        <end position="11"/>
    </location>
</feature>
<dbReference type="InterPro" id="IPR013324">
    <property type="entry name" value="RNA_pol_sigma_r3/r4-like"/>
</dbReference>
<evidence type="ECO:0000259" key="7">
    <source>
        <dbReference type="Pfam" id="PF04542"/>
    </source>
</evidence>
<dbReference type="Gene3D" id="1.10.10.10">
    <property type="entry name" value="Winged helix-like DNA-binding domain superfamily/Winged helix DNA-binding domain"/>
    <property type="match status" value="1"/>
</dbReference>
<keyword evidence="2" id="KW-0805">Transcription regulation</keyword>
<evidence type="ECO:0000313" key="9">
    <source>
        <dbReference type="Proteomes" id="UP000614741"/>
    </source>
</evidence>
<dbReference type="InterPro" id="IPR036388">
    <property type="entry name" value="WH-like_DNA-bd_sf"/>
</dbReference>
<reference evidence="8 9" key="1">
    <citation type="submission" date="2021-01" db="EMBL/GenBank/DDBJ databases">
        <title>Whole genome shotgun sequence of Cellulomonas phragmiteti NBRC 110785.</title>
        <authorList>
            <person name="Komaki H."/>
            <person name="Tamura T."/>
        </authorList>
    </citation>
    <scope>NUCLEOTIDE SEQUENCE [LARGE SCALE GENOMIC DNA]</scope>
    <source>
        <strain evidence="8 9">NBRC 110785</strain>
    </source>
</reference>
<evidence type="ECO:0000256" key="5">
    <source>
        <dbReference type="ARBA" id="ARBA00023163"/>
    </source>
</evidence>
<dbReference type="SUPFAM" id="SSF88659">
    <property type="entry name" value="Sigma3 and sigma4 domains of RNA polymerase sigma factors"/>
    <property type="match status" value="1"/>
</dbReference>
<evidence type="ECO:0000256" key="1">
    <source>
        <dbReference type="ARBA" id="ARBA00010641"/>
    </source>
</evidence>
<dbReference type="InterPro" id="IPR039425">
    <property type="entry name" value="RNA_pol_sigma-70-like"/>
</dbReference>
<dbReference type="EMBL" id="BONP01000004">
    <property type="protein sequence ID" value="GIG39197.1"/>
    <property type="molecule type" value="Genomic_DNA"/>
</dbReference>
<evidence type="ECO:0000256" key="3">
    <source>
        <dbReference type="ARBA" id="ARBA00023082"/>
    </source>
</evidence>
<dbReference type="NCBIfam" id="TIGR02937">
    <property type="entry name" value="sigma70-ECF"/>
    <property type="match status" value="1"/>
</dbReference>
<feature type="region of interest" description="Disordered" evidence="6">
    <location>
        <begin position="1"/>
        <end position="29"/>
    </location>
</feature>
<dbReference type="InterPro" id="IPR007627">
    <property type="entry name" value="RNA_pol_sigma70_r2"/>
</dbReference>
<dbReference type="Pfam" id="PF04542">
    <property type="entry name" value="Sigma70_r2"/>
    <property type="match status" value="1"/>
</dbReference>
<evidence type="ECO:0000256" key="6">
    <source>
        <dbReference type="SAM" id="MobiDB-lite"/>
    </source>
</evidence>
<dbReference type="RefSeq" id="WP_203671664.1">
    <property type="nucleotide sequence ID" value="NZ_BONP01000004.1"/>
</dbReference>
<proteinExistence type="inferred from homology"/>
<gene>
    <name evidence="8" type="primary">rpoE_2</name>
    <name evidence="8" type="ORF">Cph01nite_09590</name>
</gene>
<keyword evidence="5" id="KW-0804">Transcription</keyword>
<dbReference type="GO" id="GO:0000428">
    <property type="term" value="C:DNA-directed RNA polymerase complex"/>
    <property type="evidence" value="ECO:0007669"/>
    <property type="project" value="UniProtKB-KW"/>
</dbReference>
<dbReference type="SUPFAM" id="SSF88946">
    <property type="entry name" value="Sigma2 domain of RNA polymerase sigma factors"/>
    <property type="match status" value="1"/>
</dbReference>
<feature type="compositionally biased region" description="Basic and acidic residues" evidence="6">
    <location>
        <begin position="12"/>
        <end position="25"/>
    </location>
</feature>
<dbReference type="Proteomes" id="UP000614741">
    <property type="component" value="Unassembled WGS sequence"/>
</dbReference>
<name>A0ABQ4DIN7_9CELL</name>
<protein>
    <submittedName>
        <fullName evidence="8">DNA-directed RNA polymerase sigma-70 factor</fullName>
    </submittedName>
</protein>
<keyword evidence="8" id="KW-0240">DNA-directed RNA polymerase</keyword>
<evidence type="ECO:0000313" key="8">
    <source>
        <dbReference type="EMBL" id="GIG39197.1"/>
    </source>
</evidence>
<sequence>METTTRAGDAAGDARGRAGHADAAREVPGPSTWDVAATAFRSWRDGAPGAMDELVTAMTPVLWHVVRAYGLERGDAQDVVQTTWLTLVRRAESIADPQAVAAWLTTTARREAWRVARRRAPAVVVTDDVLEFFADPTDSAEQQAVRHDTDDLLWRCVRSLSERCRRLLRVVAFDDRPDYARISRDLGMAVGSIGPTRGRCLARLRQTLLAAGGAP</sequence>